<accession>A0A8U8BNS0</accession>
<keyword evidence="7" id="KW-0539">Nucleus</keyword>
<evidence type="ECO:0000256" key="1">
    <source>
        <dbReference type="ARBA" id="ARBA00004123"/>
    </source>
</evidence>
<evidence type="ECO:0000313" key="11">
    <source>
        <dbReference type="Proteomes" id="UP000694382"/>
    </source>
</evidence>
<organism evidence="10 11">
    <name type="scientific">Geospiza parvula</name>
    <name type="common">Small tree-finch</name>
    <name type="synonym">Camarhynchus parvulus</name>
    <dbReference type="NCBI Taxonomy" id="87175"/>
    <lineage>
        <taxon>Eukaryota</taxon>
        <taxon>Metazoa</taxon>
        <taxon>Chordata</taxon>
        <taxon>Craniata</taxon>
        <taxon>Vertebrata</taxon>
        <taxon>Euteleostomi</taxon>
        <taxon>Archelosauria</taxon>
        <taxon>Archosauria</taxon>
        <taxon>Dinosauria</taxon>
        <taxon>Saurischia</taxon>
        <taxon>Theropoda</taxon>
        <taxon>Coelurosauria</taxon>
        <taxon>Aves</taxon>
        <taxon>Neognathae</taxon>
        <taxon>Neoaves</taxon>
        <taxon>Telluraves</taxon>
        <taxon>Australaves</taxon>
        <taxon>Passeriformes</taxon>
        <taxon>Thraupidae</taxon>
        <taxon>Camarhynchus</taxon>
    </lineage>
</organism>
<dbReference type="AlphaFoldDB" id="A0A8U8BNS0"/>
<dbReference type="Gene3D" id="3.30.160.60">
    <property type="entry name" value="Classic Zinc Finger"/>
    <property type="match status" value="3"/>
</dbReference>
<dbReference type="GO" id="GO:0000981">
    <property type="term" value="F:DNA-binding transcription factor activity, RNA polymerase II-specific"/>
    <property type="evidence" value="ECO:0007669"/>
    <property type="project" value="TreeGrafter"/>
</dbReference>
<dbReference type="InterPro" id="IPR036236">
    <property type="entry name" value="Znf_C2H2_sf"/>
</dbReference>
<evidence type="ECO:0000256" key="8">
    <source>
        <dbReference type="SAM" id="MobiDB-lite"/>
    </source>
</evidence>
<evidence type="ECO:0000256" key="7">
    <source>
        <dbReference type="ARBA" id="ARBA00023242"/>
    </source>
</evidence>
<dbReference type="Pfam" id="PF00096">
    <property type="entry name" value="zf-C2H2"/>
    <property type="match status" value="2"/>
</dbReference>
<name>A0A8U8BNS0_GEOPR</name>
<sequence>MGRAKRGELLALLGLPAAWAGRAPRRRGTPNPSVTPAAGTGGNPPNTRGEGTGTGNSWEAFSGLNLGVWEVFLEPRWPVTCRDGLGQRDLQTQCHQRTHTGERPYECSKCGKRFQTSSHLLQHYQSHTEERPFQCPEKRFHTSSHLLRHYRIHTEERPFRCPDCGKGFKQNSHLITHRRIHTGERPYECTTKGTSCAAPAPSPTGGGTLGTALVTHIPCDPCWEHTWLLLLLVWP</sequence>
<evidence type="ECO:0000256" key="9">
    <source>
        <dbReference type="SAM" id="SignalP"/>
    </source>
</evidence>
<dbReference type="PROSITE" id="PS50157">
    <property type="entry name" value="ZINC_FINGER_C2H2_2"/>
    <property type="match status" value="3"/>
</dbReference>
<dbReference type="GO" id="GO:0005634">
    <property type="term" value="C:nucleus"/>
    <property type="evidence" value="ECO:0007669"/>
    <property type="project" value="UniProtKB-SubCell"/>
</dbReference>
<evidence type="ECO:0000256" key="2">
    <source>
        <dbReference type="ARBA" id="ARBA00006991"/>
    </source>
</evidence>
<evidence type="ECO:0000256" key="3">
    <source>
        <dbReference type="ARBA" id="ARBA00022723"/>
    </source>
</evidence>
<comment type="subcellular location">
    <subcellularLocation>
        <location evidence="1">Nucleus</location>
    </subcellularLocation>
</comment>
<dbReference type="Ensembl" id="ENSCPVT00000027181.1">
    <property type="protein sequence ID" value="ENSCPVP00000024868.1"/>
    <property type="gene ID" value="ENSCPVG00000016840.1"/>
</dbReference>
<reference evidence="10" key="2">
    <citation type="submission" date="2025-09" db="UniProtKB">
        <authorList>
            <consortium name="Ensembl"/>
        </authorList>
    </citation>
    <scope>IDENTIFICATION</scope>
</reference>
<feature type="signal peptide" evidence="9">
    <location>
        <begin position="1"/>
        <end position="20"/>
    </location>
</feature>
<dbReference type="GO" id="GO:0000977">
    <property type="term" value="F:RNA polymerase II transcription regulatory region sequence-specific DNA binding"/>
    <property type="evidence" value="ECO:0007669"/>
    <property type="project" value="TreeGrafter"/>
</dbReference>
<dbReference type="Proteomes" id="UP000694382">
    <property type="component" value="Unassembled WGS sequence"/>
</dbReference>
<dbReference type="PROSITE" id="PS00028">
    <property type="entry name" value="ZINC_FINGER_C2H2_1"/>
    <property type="match status" value="2"/>
</dbReference>
<keyword evidence="9" id="KW-0732">Signal</keyword>
<comment type="similarity">
    <text evidence="2">Belongs to the krueppel C2H2-type zinc-finger protein family.</text>
</comment>
<reference evidence="10" key="1">
    <citation type="submission" date="2025-08" db="UniProtKB">
        <authorList>
            <consortium name="Ensembl"/>
        </authorList>
    </citation>
    <scope>IDENTIFICATION</scope>
</reference>
<dbReference type="InterPro" id="IPR013087">
    <property type="entry name" value="Znf_C2H2_type"/>
</dbReference>
<keyword evidence="3" id="KW-0479">Metal-binding</keyword>
<dbReference type="SUPFAM" id="SSF57667">
    <property type="entry name" value="beta-beta-alpha zinc fingers"/>
    <property type="match status" value="2"/>
</dbReference>
<feature type="chain" id="PRO_5043882396" evidence="9">
    <location>
        <begin position="21"/>
        <end position="235"/>
    </location>
</feature>
<dbReference type="SMART" id="SM00355">
    <property type="entry name" value="ZnF_C2H2"/>
    <property type="match status" value="3"/>
</dbReference>
<dbReference type="FunFam" id="3.30.160.60:FF:001158">
    <property type="entry name" value="zinc finger protein 22"/>
    <property type="match status" value="1"/>
</dbReference>
<evidence type="ECO:0000256" key="5">
    <source>
        <dbReference type="ARBA" id="ARBA00022771"/>
    </source>
</evidence>
<evidence type="ECO:0000256" key="4">
    <source>
        <dbReference type="ARBA" id="ARBA00022737"/>
    </source>
</evidence>
<protein>
    <submittedName>
        <fullName evidence="10">Uncharacterized protein</fullName>
    </submittedName>
</protein>
<dbReference type="FunFam" id="3.30.160.60:FF:002343">
    <property type="entry name" value="Zinc finger protein 33A"/>
    <property type="match status" value="1"/>
</dbReference>
<dbReference type="GO" id="GO:0008270">
    <property type="term" value="F:zinc ion binding"/>
    <property type="evidence" value="ECO:0007669"/>
    <property type="project" value="UniProtKB-KW"/>
</dbReference>
<feature type="region of interest" description="Disordered" evidence="8">
    <location>
        <begin position="22"/>
        <end position="57"/>
    </location>
</feature>
<keyword evidence="5" id="KW-0863">Zinc-finger</keyword>
<keyword evidence="11" id="KW-1185">Reference proteome</keyword>
<keyword evidence="4" id="KW-0677">Repeat</keyword>
<dbReference type="PANTHER" id="PTHR24381:SF393">
    <property type="entry name" value="CHROMATIN-LINKED ADAPTOR FOR MSL PROTEINS, ISOFORM B"/>
    <property type="match status" value="1"/>
</dbReference>
<evidence type="ECO:0000256" key="6">
    <source>
        <dbReference type="ARBA" id="ARBA00022833"/>
    </source>
</evidence>
<proteinExistence type="inferred from homology"/>
<dbReference type="PANTHER" id="PTHR24381">
    <property type="entry name" value="ZINC FINGER PROTEIN"/>
    <property type="match status" value="1"/>
</dbReference>
<keyword evidence="6" id="KW-0862">Zinc</keyword>
<evidence type="ECO:0000313" key="10">
    <source>
        <dbReference type="Ensembl" id="ENSCPVP00000024868.1"/>
    </source>
</evidence>